<dbReference type="EMBL" id="JBDJPC010000011">
    <property type="protein sequence ID" value="KAL1489611.1"/>
    <property type="molecule type" value="Genomic_DNA"/>
</dbReference>
<evidence type="ECO:0000256" key="5">
    <source>
        <dbReference type="ARBA" id="ARBA00023136"/>
    </source>
</evidence>
<evidence type="ECO:0000313" key="7">
    <source>
        <dbReference type="EMBL" id="KAL1489611.1"/>
    </source>
</evidence>
<dbReference type="AlphaFoldDB" id="A0ABD1E937"/>
<evidence type="ECO:0000256" key="2">
    <source>
        <dbReference type="ARBA" id="ARBA00022475"/>
    </source>
</evidence>
<keyword evidence="5 6" id="KW-0472">Membrane</keyword>
<name>A0ABD1E937_HYPHA</name>
<reference evidence="7 8" key="1">
    <citation type="submission" date="2024-05" db="EMBL/GenBank/DDBJ databases">
        <title>Genetic variation in Jamaican populations of the coffee berry borer (Hypothenemus hampei).</title>
        <authorList>
            <person name="Errbii M."/>
            <person name="Myrie A."/>
        </authorList>
    </citation>
    <scope>NUCLEOTIDE SEQUENCE [LARGE SCALE GENOMIC DNA]</scope>
    <source>
        <strain evidence="7">JA-Hopewell-2020-01-JO</strain>
        <tissue evidence="7">Whole body</tissue>
    </source>
</reference>
<feature type="transmembrane region" description="Helical" evidence="6">
    <location>
        <begin position="79"/>
        <end position="99"/>
    </location>
</feature>
<comment type="caution">
    <text evidence="7">The sequence shown here is derived from an EMBL/GenBank/DDBJ whole genome shotgun (WGS) entry which is preliminary data.</text>
</comment>
<evidence type="ECO:0000256" key="6">
    <source>
        <dbReference type="SAM" id="Phobius"/>
    </source>
</evidence>
<keyword evidence="3 6" id="KW-0812">Transmembrane</keyword>
<evidence type="ECO:0000313" key="8">
    <source>
        <dbReference type="Proteomes" id="UP001566132"/>
    </source>
</evidence>
<proteinExistence type="predicted"/>
<keyword evidence="8" id="KW-1185">Reference proteome</keyword>
<feature type="transmembrane region" description="Helical" evidence="6">
    <location>
        <begin position="36"/>
        <end position="58"/>
    </location>
</feature>
<evidence type="ECO:0000256" key="4">
    <source>
        <dbReference type="ARBA" id="ARBA00022989"/>
    </source>
</evidence>
<dbReference type="Pfam" id="PF08395">
    <property type="entry name" value="7tm_7"/>
    <property type="match status" value="1"/>
</dbReference>
<feature type="transmembrane region" description="Helical" evidence="6">
    <location>
        <begin position="131"/>
        <end position="151"/>
    </location>
</feature>
<sequence>MANEQLNSDLISIDVTAIHTYVNQAIEGGKTFNRLFGYQLLIFYFQWFMFIMMNHICIKAFIHPEKYGYIHHINILEKLILLAFESILIAFNPCAVVFVCDMVAAEADKFMAACYEIEEKFHYSSHEYHELQTLICILANGVLQFTAAKFIEIKRSMMLSLIVSATTYFIALEQYF</sequence>
<accession>A0ABD1E937</accession>
<comment type="subcellular location">
    <subcellularLocation>
        <location evidence="1">Cell membrane</location>
        <topology evidence="1">Multi-pass membrane protein</topology>
    </subcellularLocation>
</comment>
<keyword evidence="4 6" id="KW-1133">Transmembrane helix</keyword>
<keyword evidence="2" id="KW-1003">Cell membrane</keyword>
<gene>
    <name evidence="7" type="ORF">ABEB36_013559</name>
</gene>
<protein>
    <submittedName>
        <fullName evidence="7">Uncharacterized protein</fullName>
    </submittedName>
</protein>
<dbReference type="GO" id="GO:0005886">
    <property type="term" value="C:plasma membrane"/>
    <property type="evidence" value="ECO:0007669"/>
    <property type="project" value="UniProtKB-SubCell"/>
</dbReference>
<organism evidence="7 8">
    <name type="scientific">Hypothenemus hampei</name>
    <name type="common">Coffee berry borer</name>
    <dbReference type="NCBI Taxonomy" id="57062"/>
    <lineage>
        <taxon>Eukaryota</taxon>
        <taxon>Metazoa</taxon>
        <taxon>Ecdysozoa</taxon>
        <taxon>Arthropoda</taxon>
        <taxon>Hexapoda</taxon>
        <taxon>Insecta</taxon>
        <taxon>Pterygota</taxon>
        <taxon>Neoptera</taxon>
        <taxon>Endopterygota</taxon>
        <taxon>Coleoptera</taxon>
        <taxon>Polyphaga</taxon>
        <taxon>Cucujiformia</taxon>
        <taxon>Curculionidae</taxon>
        <taxon>Scolytinae</taxon>
        <taxon>Hypothenemus</taxon>
    </lineage>
</organism>
<dbReference type="Proteomes" id="UP001566132">
    <property type="component" value="Unassembled WGS sequence"/>
</dbReference>
<evidence type="ECO:0000256" key="3">
    <source>
        <dbReference type="ARBA" id="ARBA00022692"/>
    </source>
</evidence>
<dbReference type="InterPro" id="IPR013604">
    <property type="entry name" value="7TM_chemorcpt"/>
</dbReference>
<evidence type="ECO:0000256" key="1">
    <source>
        <dbReference type="ARBA" id="ARBA00004651"/>
    </source>
</evidence>